<keyword evidence="4" id="KW-1185">Reference proteome</keyword>
<gene>
    <name evidence="3" type="ORF">FHS68_002536</name>
</gene>
<proteinExistence type="predicted"/>
<dbReference type="InterPro" id="IPR026588">
    <property type="entry name" value="Choice_anch_A"/>
</dbReference>
<evidence type="ECO:0000313" key="3">
    <source>
        <dbReference type="EMBL" id="NIJ53366.1"/>
    </source>
</evidence>
<evidence type="ECO:0000313" key="4">
    <source>
        <dbReference type="Proteomes" id="UP001179181"/>
    </source>
</evidence>
<dbReference type="InterPro" id="IPR026444">
    <property type="entry name" value="Secre_tail"/>
</dbReference>
<dbReference type="NCBIfam" id="TIGR04183">
    <property type="entry name" value="Por_Secre_tail"/>
    <property type="match status" value="1"/>
</dbReference>
<evidence type="ECO:0000259" key="2">
    <source>
        <dbReference type="Pfam" id="PF20597"/>
    </source>
</evidence>
<name>A0ABX0UK92_9BACT</name>
<comment type="caution">
    <text evidence="3">The sequence shown here is derived from an EMBL/GenBank/DDBJ whole genome shotgun (WGS) entry which is preliminary data.</text>
</comment>
<dbReference type="EMBL" id="JAASQJ010000002">
    <property type="protein sequence ID" value="NIJ53366.1"/>
    <property type="molecule type" value="Genomic_DNA"/>
</dbReference>
<sequence>MKKISLASLLFLCAFVGPRYAPTRTMSGNDFIVNLNCSGPGCVDPLLVFPTPDAVSGAYPSPLTPNEQAGIYVPGNPALRGYDQSYSVIVGGNYSVSSNGGREVEGRVAIGGNLIIDNIGYGMSQSGGGTFVVGDGGSTFPVAVQGSVSGSGTLGVGFNKGGSYIVRSGGPNTVASSGGSAGQSKSQNQGTSGVNISTIIADMKSYSKIMCSAIPTGVASGAGFVGTNATNEVFTVNNSSLIGNLSFTNIAPGATVLVNIEGSGSLDVNWTARIGRTAESGTADADATVYNVIFNFCDATNVSFNNSFIGTVLIPNGGAEIKQSFDGRIYASGNLVHSGESSEIHNYPFIGDLTPYTPSTLPVTLMSFQAVAGIDGVDLKWATQSEVDFSHFEIQHSNNARNWEKIGEELAEGNGKTENKLYTFTHTSPEPGAQYYRLKMVDLDGSFEFSRVQNAFVDGNARLVVSPNPASSQFAITGLYNPEKQFVHVKIFNAAGKLLQAFSRSADQLEFPVSKSWPKGMLVIQVGVGGGAEKSMKLLNQ</sequence>
<dbReference type="RefSeq" id="WP_167270413.1">
    <property type="nucleotide sequence ID" value="NZ_JAASQJ010000002.1"/>
</dbReference>
<feature type="signal peptide" evidence="1">
    <location>
        <begin position="1"/>
        <end position="21"/>
    </location>
</feature>
<organism evidence="3 4">
    <name type="scientific">Dyadobacter arcticus</name>
    <dbReference type="NCBI Taxonomy" id="1078754"/>
    <lineage>
        <taxon>Bacteria</taxon>
        <taxon>Pseudomonadati</taxon>
        <taxon>Bacteroidota</taxon>
        <taxon>Cytophagia</taxon>
        <taxon>Cytophagales</taxon>
        <taxon>Spirosomataceae</taxon>
        <taxon>Dyadobacter</taxon>
    </lineage>
</organism>
<dbReference type="Gene3D" id="2.60.120.260">
    <property type="entry name" value="Galactose-binding domain-like"/>
    <property type="match status" value="1"/>
</dbReference>
<feature type="chain" id="PRO_5045263927" evidence="1">
    <location>
        <begin position="22"/>
        <end position="541"/>
    </location>
</feature>
<evidence type="ECO:0000256" key="1">
    <source>
        <dbReference type="SAM" id="SignalP"/>
    </source>
</evidence>
<protein>
    <submittedName>
        <fullName evidence="3">Choice-of-anchor A domain-containing protein</fullName>
    </submittedName>
</protein>
<reference evidence="3 4" key="1">
    <citation type="submission" date="2020-03" db="EMBL/GenBank/DDBJ databases">
        <title>Genomic Encyclopedia of Type Strains, Phase IV (KMG-IV): sequencing the most valuable type-strain genomes for metagenomic binning, comparative biology and taxonomic classification.</title>
        <authorList>
            <person name="Goeker M."/>
        </authorList>
    </citation>
    <scope>NUCLEOTIDE SEQUENCE [LARGE SCALE GENOMIC DNA]</scope>
    <source>
        <strain evidence="3 4">DSM 102865</strain>
    </source>
</reference>
<keyword evidence="1" id="KW-0732">Signal</keyword>
<feature type="domain" description="Choice-of-anchor A" evidence="2">
    <location>
        <begin position="84"/>
        <end position="340"/>
    </location>
</feature>
<dbReference type="NCBIfam" id="TIGR04215">
    <property type="entry name" value="choice_anch_A"/>
    <property type="match status" value="1"/>
</dbReference>
<dbReference type="Proteomes" id="UP001179181">
    <property type="component" value="Unassembled WGS sequence"/>
</dbReference>
<dbReference type="Pfam" id="PF20597">
    <property type="entry name" value="pAdhesive_15"/>
    <property type="match status" value="1"/>
</dbReference>
<accession>A0ABX0UK92</accession>